<organism evidence="1 2">
    <name type="scientific">Dermatophagoides farinae</name>
    <name type="common">American house dust mite</name>
    <dbReference type="NCBI Taxonomy" id="6954"/>
    <lineage>
        <taxon>Eukaryota</taxon>
        <taxon>Metazoa</taxon>
        <taxon>Ecdysozoa</taxon>
        <taxon>Arthropoda</taxon>
        <taxon>Chelicerata</taxon>
        <taxon>Arachnida</taxon>
        <taxon>Acari</taxon>
        <taxon>Acariformes</taxon>
        <taxon>Sarcoptiformes</taxon>
        <taxon>Astigmata</taxon>
        <taxon>Psoroptidia</taxon>
        <taxon>Analgoidea</taxon>
        <taxon>Pyroglyphidae</taxon>
        <taxon>Dermatophagoidinae</taxon>
        <taxon>Dermatophagoides</taxon>
    </lineage>
</organism>
<comment type="caution">
    <text evidence="1">The sequence shown here is derived from an EMBL/GenBank/DDBJ whole genome shotgun (WGS) entry which is preliminary data.</text>
</comment>
<evidence type="ECO:0000313" key="1">
    <source>
        <dbReference type="EMBL" id="KAH9528475.1"/>
    </source>
</evidence>
<name>A0A922LDB0_DERFA</name>
<evidence type="ECO:0000313" key="2">
    <source>
        <dbReference type="Proteomes" id="UP000790347"/>
    </source>
</evidence>
<dbReference type="EMBL" id="ASGP02000001">
    <property type="protein sequence ID" value="KAH9528475.1"/>
    <property type="molecule type" value="Genomic_DNA"/>
</dbReference>
<proteinExistence type="predicted"/>
<reference evidence="1" key="1">
    <citation type="submission" date="2013-05" db="EMBL/GenBank/DDBJ databases">
        <authorList>
            <person name="Yim A.K.Y."/>
            <person name="Chan T.F."/>
            <person name="Ji K.M."/>
            <person name="Liu X.Y."/>
            <person name="Zhou J.W."/>
            <person name="Li R.Q."/>
            <person name="Yang K.Y."/>
            <person name="Li J."/>
            <person name="Li M."/>
            <person name="Law P.T.W."/>
            <person name="Wu Y.L."/>
            <person name="Cai Z.L."/>
            <person name="Qin H."/>
            <person name="Bao Y."/>
            <person name="Leung R.K.K."/>
            <person name="Ng P.K.S."/>
            <person name="Zou J."/>
            <person name="Zhong X.J."/>
            <person name="Ran P.X."/>
            <person name="Zhong N.S."/>
            <person name="Liu Z.G."/>
            <person name="Tsui S.K.W."/>
        </authorList>
    </citation>
    <scope>NUCLEOTIDE SEQUENCE</scope>
    <source>
        <strain evidence="1">Derf</strain>
        <tissue evidence="1">Whole organism</tissue>
    </source>
</reference>
<keyword evidence="2" id="KW-1185">Reference proteome</keyword>
<gene>
    <name evidence="1" type="ORF">DERF_002421</name>
</gene>
<protein>
    <submittedName>
        <fullName evidence="1">Uncharacterized protein</fullName>
    </submittedName>
</protein>
<dbReference type="Proteomes" id="UP000790347">
    <property type="component" value="Unassembled WGS sequence"/>
</dbReference>
<sequence length="163" mass="18880">MKDSAKSYPRSPSKILGETLLEKRDNFFVSHLPSYNNLTRTILRAGTKRRQPRNLDELTLLPEDMNINGVQFLQKDGKNYRPVKHFLDALHESMNDTKLDAHPKAQRIRKILDSGLHPIIFTVYKGISLNQAQTREALIIDINNLTNNICCYYREKSNQNINK</sequence>
<reference evidence="1" key="2">
    <citation type="journal article" date="2022" name="Res Sq">
        <title>Comparative Genomics Reveals Insights into the Divergent Evolution of Astigmatic Mites and Household Pest Adaptations.</title>
        <authorList>
            <person name="Xiong Q."/>
            <person name="Wan A.T.-Y."/>
            <person name="Liu X.-Y."/>
            <person name="Fung C.S.-H."/>
            <person name="Xiao X."/>
            <person name="Malainual N."/>
            <person name="Hou J."/>
            <person name="Wang L."/>
            <person name="Wang M."/>
            <person name="Yang K."/>
            <person name="Cui Y."/>
            <person name="Leung E."/>
            <person name="Nong W."/>
            <person name="Shin S.-K."/>
            <person name="Au S."/>
            <person name="Jeong K.Y."/>
            <person name="Chew F.T."/>
            <person name="Hui J."/>
            <person name="Leung T.F."/>
            <person name="Tungtrongchitr A."/>
            <person name="Zhong N."/>
            <person name="Liu Z."/>
            <person name="Tsui S."/>
        </authorList>
    </citation>
    <scope>NUCLEOTIDE SEQUENCE</scope>
    <source>
        <strain evidence="1">Derf</strain>
        <tissue evidence="1">Whole organism</tissue>
    </source>
</reference>
<dbReference type="Pfam" id="PF22945">
    <property type="entry name" value="LEM-3_GIY-YIG"/>
    <property type="match status" value="1"/>
</dbReference>
<dbReference type="AlphaFoldDB" id="A0A922LDB0"/>
<accession>A0A922LDB0</accession>